<sequence length="204" mass="22541">MTKTKRSASRTTSYRMVGLILGYVLFSVLGQLLFRSPGLPLLTELLIVAVVVLLFMVALRYVIIPWFTRKPSRYHHTTRSEEWSSAADCAAALTAVKKTLREHEPRVRVQVDETGNELHASFGSDAVFRYRGSGSRKGWAALPLAATFRATQDGSGSQIVGEIRDDLGWTVSEPPSFVATEVNHRAATLLRRAREATENPPAEG</sequence>
<feature type="transmembrane region" description="Helical" evidence="1">
    <location>
        <begin position="12"/>
        <end position="33"/>
    </location>
</feature>
<reference evidence="2" key="2">
    <citation type="submission" date="2020-07" db="EMBL/GenBank/DDBJ databases">
        <title>Genome of starter culture bacteria Kocuria salsicia reveals its technological properties and safety for usage in meat industry.</title>
        <authorList>
            <person name="Michael M."/>
            <person name="Konstantin K."/>
            <person name="Evgenii K."/>
            <person name="Galina S."/>
            <person name="Oksana K."/>
            <person name="Andrei L."/>
        </authorList>
    </citation>
    <scope>NUCLEOTIDE SEQUENCE [LARGE SCALE GENOMIC DNA]</scope>
    <source>
        <strain evidence="2">80</strain>
    </source>
</reference>
<reference evidence="2" key="1">
    <citation type="submission" date="2017-08" db="EMBL/GenBank/DDBJ databases">
        <authorList>
            <person name="Minaev M."/>
            <person name="Kurbakov K.A."/>
            <person name="Solodovnikova G.I."/>
            <person name="Kuznetsova O.A."/>
            <person name="Lisitsyn A.B."/>
        </authorList>
    </citation>
    <scope>NUCLEOTIDE SEQUENCE</scope>
    <source>
        <strain evidence="2">80</strain>
    </source>
</reference>
<keyword evidence="1" id="KW-1133">Transmembrane helix</keyword>
<dbReference type="Proteomes" id="UP000216825">
    <property type="component" value="Chromosome"/>
</dbReference>
<proteinExistence type="predicted"/>
<evidence type="ECO:0000313" key="2">
    <source>
        <dbReference type="EMBL" id="QMS57381.1"/>
    </source>
</evidence>
<feature type="transmembrane region" description="Helical" evidence="1">
    <location>
        <begin position="45"/>
        <end position="63"/>
    </location>
</feature>
<keyword evidence="1" id="KW-0812">Transmembrane</keyword>
<organism evidence="2 3">
    <name type="scientific">Kocuria varians</name>
    <name type="common">Micrococcus varians</name>
    <dbReference type="NCBI Taxonomy" id="1272"/>
    <lineage>
        <taxon>Bacteria</taxon>
        <taxon>Bacillati</taxon>
        <taxon>Actinomycetota</taxon>
        <taxon>Actinomycetes</taxon>
        <taxon>Micrococcales</taxon>
        <taxon>Micrococcaceae</taxon>
        <taxon>Kocuria</taxon>
    </lineage>
</organism>
<dbReference type="AlphaFoldDB" id="A0A7D7Q3P4"/>
<keyword evidence="3" id="KW-1185">Reference proteome</keyword>
<evidence type="ECO:0000313" key="3">
    <source>
        <dbReference type="Proteomes" id="UP000216825"/>
    </source>
</evidence>
<dbReference type="KEGG" id="kvr:CIB50_0002120"/>
<name>A0A7D7Q3P4_KOCVA</name>
<gene>
    <name evidence="2" type="ORF">CIB50_0002120</name>
</gene>
<accession>A0A7D7Q3P4</accession>
<keyword evidence="1" id="KW-0472">Membrane</keyword>
<evidence type="ECO:0000256" key="1">
    <source>
        <dbReference type="SAM" id="Phobius"/>
    </source>
</evidence>
<dbReference type="EMBL" id="CP059343">
    <property type="protein sequence ID" value="QMS57381.1"/>
    <property type="molecule type" value="Genomic_DNA"/>
</dbReference>
<protein>
    <submittedName>
        <fullName evidence="2">Uncharacterized protein</fullName>
    </submittedName>
</protein>
<dbReference type="RefSeq" id="WP_094394187.1">
    <property type="nucleotide sequence ID" value="NZ_CP059343.1"/>
</dbReference>